<gene>
    <name evidence="9" type="ORF">THC_1207</name>
</gene>
<proteinExistence type="predicted"/>
<evidence type="ECO:0000256" key="2">
    <source>
        <dbReference type="ARBA" id="ARBA00022475"/>
    </source>
</evidence>
<feature type="transmembrane region" description="Helical" evidence="8">
    <location>
        <begin position="157"/>
        <end position="175"/>
    </location>
</feature>
<reference evidence="9 10" key="1">
    <citation type="journal article" date="2016" name="Int. J. Syst. Evol. Microbiol.">
        <title>Caldimicrobium thiodismutans sp. nov., a sulfur-disproportionating bacterium isolated from a hot spring, and emended description of the genus Caldimicrobium.</title>
        <authorList>
            <person name="Kojima H."/>
            <person name="Umezawa K."/>
            <person name="Fukui M."/>
        </authorList>
    </citation>
    <scope>NUCLEOTIDE SEQUENCE [LARGE SCALE GENOMIC DNA]</scope>
    <source>
        <strain evidence="9 10">TF1</strain>
    </source>
</reference>
<dbReference type="InterPro" id="IPR000715">
    <property type="entry name" value="Glycosyl_transferase_4"/>
</dbReference>
<keyword evidence="2" id="KW-1003">Cell membrane</keyword>
<dbReference type="GO" id="GO:0016780">
    <property type="term" value="F:phosphotransferase activity, for other substituted phosphate groups"/>
    <property type="evidence" value="ECO:0007669"/>
    <property type="project" value="InterPro"/>
</dbReference>
<evidence type="ECO:0000313" key="10">
    <source>
        <dbReference type="Proteomes" id="UP000068196"/>
    </source>
</evidence>
<feature type="transmembrane region" description="Helical" evidence="8">
    <location>
        <begin position="324"/>
        <end position="342"/>
    </location>
</feature>
<evidence type="ECO:0000256" key="5">
    <source>
        <dbReference type="ARBA" id="ARBA00022989"/>
    </source>
</evidence>
<feature type="transmembrane region" description="Helical" evidence="8">
    <location>
        <begin position="302"/>
        <end position="318"/>
    </location>
</feature>
<dbReference type="OrthoDB" id="9783652at2"/>
<dbReference type="GO" id="GO:0005886">
    <property type="term" value="C:plasma membrane"/>
    <property type="evidence" value="ECO:0007669"/>
    <property type="project" value="UniProtKB-SubCell"/>
</dbReference>
<dbReference type="PATRIC" id="fig|1653476.3.peg.1254"/>
<keyword evidence="7" id="KW-0460">Magnesium</keyword>
<feature type="transmembrane region" description="Helical" evidence="8">
    <location>
        <begin position="6"/>
        <end position="23"/>
    </location>
</feature>
<keyword evidence="4 8" id="KW-0812">Transmembrane</keyword>
<accession>A0A0U4W3A8</accession>
<dbReference type="GO" id="GO:0046872">
    <property type="term" value="F:metal ion binding"/>
    <property type="evidence" value="ECO:0007669"/>
    <property type="project" value="UniProtKB-KW"/>
</dbReference>
<dbReference type="PANTHER" id="PTHR22926:SF3">
    <property type="entry name" value="UNDECAPRENYL-PHOSPHATE ALPHA-N-ACETYLGLUCOSAMINYL 1-PHOSPHATE TRANSFERASE"/>
    <property type="match status" value="1"/>
</dbReference>
<dbReference type="GO" id="GO:0071555">
    <property type="term" value="P:cell wall organization"/>
    <property type="evidence" value="ECO:0007669"/>
    <property type="project" value="TreeGrafter"/>
</dbReference>
<evidence type="ECO:0000256" key="6">
    <source>
        <dbReference type="ARBA" id="ARBA00023136"/>
    </source>
</evidence>
<dbReference type="Proteomes" id="UP000068196">
    <property type="component" value="Chromosome"/>
</dbReference>
<protein>
    <submittedName>
        <fullName evidence="9">Glycosyltransferase</fullName>
    </submittedName>
</protein>
<evidence type="ECO:0000256" key="4">
    <source>
        <dbReference type="ARBA" id="ARBA00022692"/>
    </source>
</evidence>
<feature type="transmembrane region" description="Helical" evidence="8">
    <location>
        <begin position="97"/>
        <end position="116"/>
    </location>
</feature>
<evidence type="ECO:0000256" key="1">
    <source>
        <dbReference type="ARBA" id="ARBA00004651"/>
    </source>
</evidence>
<evidence type="ECO:0000256" key="7">
    <source>
        <dbReference type="PIRSR" id="PIRSR600715-1"/>
    </source>
</evidence>
<evidence type="ECO:0000256" key="3">
    <source>
        <dbReference type="ARBA" id="ARBA00022679"/>
    </source>
</evidence>
<organism evidence="9 10">
    <name type="scientific">Caldimicrobium thiodismutans</name>
    <dbReference type="NCBI Taxonomy" id="1653476"/>
    <lineage>
        <taxon>Bacteria</taxon>
        <taxon>Pseudomonadati</taxon>
        <taxon>Thermodesulfobacteriota</taxon>
        <taxon>Thermodesulfobacteria</taxon>
        <taxon>Thermodesulfobacteriales</taxon>
        <taxon>Thermodesulfobacteriaceae</taxon>
        <taxon>Caldimicrobium</taxon>
    </lineage>
</organism>
<feature type="transmembrane region" description="Helical" evidence="8">
    <location>
        <begin position="234"/>
        <end position="255"/>
    </location>
</feature>
<dbReference type="STRING" id="1653476.THC_1207"/>
<feature type="binding site" evidence="7">
    <location>
        <position position="150"/>
    </location>
    <ligand>
        <name>Mg(2+)</name>
        <dbReference type="ChEBI" id="CHEBI:18420"/>
    </ligand>
</feature>
<feature type="transmembrane region" description="Helical" evidence="8">
    <location>
        <begin position="181"/>
        <end position="199"/>
    </location>
</feature>
<dbReference type="RefSeq" id="WP_068514762.1">
    <property type="nucleotide sequence ID" value="NZ_AP014945.1"/>
</dbReference>
<comment type="cofactor">
    <cofactor evidence="7">
        <name>Mg(2+)</name>
        <dbReference type="ChEBI" id="CHEBI:18420"/>
    </cofactor>
</comment>
<dbReference type="GO" id="GO:0009103">
    <property type="term" value="P:lipopolysaccharide biosynthetic process"/>
    <property type="evidence" value="ECO:0007669"/>
    <property type="project" value="TreeGrafter"/>
</dbReference>
<dbReference type="Pfam" id="PF00953">
    <property type="entry name" value="Glycos_transf_4"/>
    <property type="match status" value="1"/>
</dbReference>
<dbReference type="AlphaFoldDB" id="A0A0U4W3A8"/>
<comment type="subcellular location">
    <subcellularLocation>
        <location evidence="1">Cell membrane</location>
        <topology evidence="1">Multi-pass membrane protein</topology>
    </subcellularLocation>
</comment>
<dbReference type="PANTHER" id="PTHR22926">
    <property type="entry name" value="PHOSPHO-N-ACETYLMURAMOYL-PENTAPEPTIDE-TRANSFERASE"/>
    <property type="match status" value="1"/>
</dbReference>
<dbReference type="EMBL" id="AP014945">
    <property type="protein sequence ID" value="BAU23578.1"/>
    <property type="molecule type" value="Genomic_DNA"/>
</dbReference>
<sequence length="360" mass="40487">MVYIILVFLVSFLLCMIIIRLGVFSDAPLGVQKFHKKPTPRAGGLGVFLGLLGAGVGFWVAKKDFAWEYFLFLVTCLPVFFAGILEDATKRVSPKLRLVAGFLSGLLAVLLLNAGVKRVNLPFFDQLLSYWVFSLIFSAFAFSGVSHAFNIIDGFNGLLGGVAIIVFGSYAYVSFLHGDLFLTYLSLSFVFAVLGFMLWNYPFGLVFLGDGGAYLLGFGASVLGALLTSRHPDVSPWFALLLVLYPVWETLFSVYRKKFLRGTSPMEPDGLHFHMLVYKRIVRFFIGERAEALKRNSYTSPFLWFMEVLCAVPAVLFWNNTSLLMLFSFAFVVFYTWLYLRIVRFKVPGVFKAPQRGQKL</sequence>
<evidence type="ECO:0000313" key="9">
    <source>
        <dbReference type="EMBL" id="BAU23578.1"/>
    </source>
</evidence>
<dbReference type="GO" id="GO:0044038">
    <property type="term" value="P:cell wall macromolecule biosynthetic process"/>
    <property type="evidence" value="ECO:0007669"/>
    <property type="project" value="TreeGrafter"/>
</dbReference>
<feature type="transmembrane region" description="Helical" evidence="8">
    <location>
        <begin position="43"/>
        <end position="61"/>
    </location>
</feature>
<feature type="binding site" evidence="7">
    <location>
        <position position="210"/>
    </location>
    <ligand>
        <name>Mg(2+)</name>
        <dbReference type="ChEBI" id="CHEBI:18420"/>
    </ligand>
</feature>
<name>A0A0U4W3A8_9BACT</name>
<dbReference type="CDD" id="cd06912">
    <property type="entry name" value="GT_MraY_like"/>
    <property type="match status" value="1"/>
</dbReference>
<keyword evidence="5 8" id="KW-1133">Transmembrane helix</keyword>
<keyword evidence="7" id="KW-0479">Metal-binding</keyword>
<keyword evidence="10" id="KW-1185">Reference proteome</keyword>
<keyword evidence="3 9" id="KW-0808">Transferase</keyword>
<keyword evidence="6 8" id="KW-0472">Membrane</keyword>
<feature type="transmembrane region" description="Helical" evidence="8">
    <location>
        <begin position="128"/>
        <end position="145"/>
    </location>
</feature>
<reference evidence="10" key="2">
    <citation type="journal article" date="2016" name="Int. J. Syst. Evol. Microbiol.">
        <title>Caldimicrobium thiodismutans sp. nov., a sulfur-disproportionating bacterium isolated from a hot spring.</title>
        <authorList>
            <person name="Kojima H."/>
            <person name="Umezawa K."/>
            <person name="Fukui M."/>
        </authorList>
    </citation>
    <scope>NUCLEOTIDE SEQUENCE [LARGE SCALE GENOMIC DNA]</scope>
    <source>
        <strain evidence="10">TF1</strain>
    </source>
</reference>
<dbReference type="KEGG" id="cthi:THC_1207"/>
<feature type="transmembrane region" description="Helical" evidence="8">
    <location>
        <begin position="67"/>
        <end position="85"/>
    </location>
</feature>
<evidence type="ECO:0000256" key="8">
    <source>
        <dbReference type="SAM" id="Phobius"/>
    </source>
</evidence>
<feature type="transmembrane region" description="Helical" evidence="8">
    <location>
        <begin position="211"/>
        <end position="228"/>
    </location>
</feature>